<evidence type="ECO:0000256" key="4">
    <source>
        <dbReference type="ARBA" id="ARBA00022692"/>
    </source>
</evidence>
<evidence type="ECO:0000256" key="10">
    <source>
        <dbReference type="RuleBase" id="RU351113"/>
    </source>
</evidence>
<protein>
    <recommendedName>
        <fullName evidence="10">Odorant receptor</fullName>
    </recommendedName>
</protein>
<evidence type="ECO:0000256" key="5">
    <source>
        <dbReference type="ARBA" id="ARBA00022725"/>
    </source>
</evidence>
<dbReference type="GO" id="GO:0005886">
    <property type="term" value="C:plasma membrane"/>
    <property type="evidence" value="ECO:0007669"/>
    <property type="project" value="UniProtKB-SubCell"/>
</dbReference>
<evidence type="ECO:0000256" key="2">
    <source>
        <dbReference type="ARBA" id="ARBA00022475"/>
    </source>
</evidence>
<keyword evidence="8 10" id="KW-0675">Receptor</keyword>
<keyword evidence="9 10" id="KW-0807">Transducer</keyword>
<name>A0ABD1DYI8_CULPP</name>
<accession>A0ABD1DYI8</accession>
<evidence type="ECO:0000256" key="8">
    <source>
        <dbReference type="ARBA" id="ARBA00023170"/>
    </source>
</evidence>
<keyword evidence="6 10" id="KW-1133">Transmembrane helix</keyword>
<dbReference type="PANTHER" id="PTHR21137:SF35">
    <property type="entry name" value="ODORANT RECEPTOR 19A-RELATED"/>
    <property type="match status" value="1"/>
</dbReference>
<dbReference type="PANTHER" id="PTHR21137">
    <property type="entry name" value="ODORANT RECEPTOR"/>
    <property type="match status" value="1"/>
</dbReference>
<comment type="similarity">
    <text evidence="10">Belongs to the insect chemoreceptor superfamily. Heteromeric odorant receptor channel (TC 1.A.69) family.</text>
</comment>
<comment type="subcellular location">
    <subcellularLocation>
        <location evidence="1 10">Cell membrane</location>
        <topology evidence="1 10">Multi-pass membrane protein</topology>
    </subcellularLocation>
</comment>
<reference evidence="11 12" key="1">
    <citation type="submission" date="2024-05" db="EMBL/GenBank/DDBJ databases">
        <title>Culex pipiens pipiens assembly and annotation.</title>
        <authorList>
            <person name="Alout H."/>
            <person name="Durand T."/>
        </authorList>
    </citation>
    <scope>NUCLEOTIDE SEQUENCE [LARGE SCALE GENOMIC DNA]</scope>
    <source>
        <strain evidence="11">HA-2024</strain>
        <tissue evidence="11">Whole body</tissue>
    </source>
</reference>
<dbReference type="Pfam" id="PF02949">
    <property type="entry name" value="7tm_6"/>
    <property type="match status" value="1"/>
</dbReference>
<keyword evidence="4 10" id="KW-0812">Transmembrane</keyword>
<dbReference type="AlphaFoldDB" id="A0ABD1DYI8"/>
<dbReference type="GO" id="GO:0007608">
    <property type="term" value="P:sensory perception of smell"/>
    <property type="evidence" value="ECO:0007669"/>
    <property type="project" value="UniProtKB-KW"/>
</dbReference>
<comment type="caution">
    <text evidence="11">The sequence shown here is derived from an EMBL/GenBank/DDBJ whole genome shotgun (WGS) entry which is preliminary data.</text>
</comment>
<dbReference type="InterPro" id="IPR004117">
    <property type="entry name" value="7tm6_olfct_rcpt"/>
</dbReference>
<dbReference type="Proteomes" id="UP001562425">
    <property type="component" value="Unassembled WGS sequence"/>
</dbReference>
<organism evidence="11 12">
    <name type="scientific">Culex pipiens pipiens</name>
    <name type="common">Northern house mosquito</name>
    <dbReference type="NCBI Taxonomy" id="38569"/>
    <lineage>
        <taxon>Eukaryota</taxon>
        <taxon>Metazoa</taxon>
        <taxon>Ecdysozoa</taxon>
        <taxon>Arthropoda</taxon>
        <taxon>Hexapoda</taxon>
        <taxon>Insecta</taxon>
        <taxon>Pterygota</taxon>
        <taxon>Neoptera</taxon>
        <taxon>Endopterygota</taxon>
        <taxon>Diptera</taxon>
        <taxon>Nematocera</taxon>
        <taxon>Culicoidea</taxon>
        <taxon>Culicidae</taxon>
        <taxon>Culicinae</taxon>
        <taxon>Culicini</taxon>
        <taxon>Culex</taxon>
        <taxon>Culex</taxon>
    </lineage>
</organism>
<evidence type="ECO:0000313" key="11">
    <source>
        <dbReference type="EMBL" id="KAL1404811.1"/>
    </source>
</evidence>
<feature type="transmembrane region" description="Helical" evidence="10">
    <location>
        <begin position="334"/>
        <end position="352"/>
    </location>
</feature>
<keyword evidence="7 10" id="KW-0472">Membrane</keyword>
<proteinExistence type="inferred from homology"/>
<gene>
    <name evidence="11" type="ORF">pipiens_001031</name>
</gene>
<dbReference type="EMBL" id="JBEHCU010000001">
    <property type="protein sequence ID" value="KAL1404811.1"/>
    <property type="molecule type" value="Genomic_DNA"/>
</dbReference>
<keyword evidence="12" id="KW-1185">Reference proteome</keyword>
<evidence type="ECO:0000313" key="12">
    <source>
        <dbReference type="Proteomes" id="UP001562425"/>
    </source>
</evidence>
<evidence type="ECO:0000256" key="3">
    <source>
        <dbReference type="ARBA" id="ARBA00022606"/>
    </source>
</evidence>
<keyword evidence="5 10" id="KW-0552">Olfaction</keyword>
<feature type="transmembrane region" description="Helical" evidence="10">
    <location>
        <begin position="198"/>
        <end position="221"/>
    </location>
</feature>
<sequence length="436" mass="50118">MTISDVVGRLWARSKRRFRAHWAELTREFNYRSEFFFGMDYLMAIGGLRFEPKSGASPIWWKLYRLSMPLIAVLMTWKLANNLAQQKSLDRILNSLQLAIGTTVILMRGVLVVRCYDALSRVREFTNSRDFGKDQECSLRIRADAFYTVRRFVLILASGQFFGTIALATQNMADHDTFGLPFDLRNTSVLLQTVLQKLYSLSFLGMTYSSLVGNMAVYMVLKGLLTELTIVAKCFEGIMDRTNHRVDVKMDGIAGNSEHLRLTEREYYWTCLSEEFQKCIQLHQKLLNCLNVAKPWLNATLLTVYYSTMLNITCGIVYLLSTESSQMGIYSIQIFYYIGMLIFECYVLSYLVSKLTEVNKSIGFTVYSLPWPADFVFEPRFAAQYRSAVATILVILATSQQPLGLNCFGFFEFTLEQFAELANQTYSLVTFFRNFV</sequence>
<evidence type="ECO:0000256" key="1">
    <source>
        <dbReference type="ARBA" id="ARBA00004651"/>
    </source>
</evidence>
<comment type="caution">
    <text evidence="10">Lacks conserved residue(s) required for the propagation of feature annotation.</text>
</comment>
<feature type="transmembrane region" description="Helical" evidence="10">
    <location>
        <begin position="304"/>
        <end position="322"/>
    </location>
</feature>
<dbReference type="GO" id="GO:0007165">
    <property type="term" value="P:signal transduction"/>
    <property type="evidence" value="ECO:0007669"/>
    <property type="project" value="UniProtKB-KW"/>
</dbReference>
<keyword evidence="2" id="KW-1003">Cell membrane</keyword>
<evidence type="ECO:0000256" key="7">
    <source>
        <dbReference type="ARBA" id="ARBA00023136"/>
    </source>
</evidence>
<evidence type="ECO:0000256" key="9">
    <source>
        <dbReference type="ARBA" id="ARBA00023224"/>
    </source>
</evidence>
<keyword evidence="3 10" id="KW-0716">Sensory transduction</keyword>
<evidence type="ECO:0000256" key="6">
    <source>
        <dbReference type="ARBA" id="ARBA00022989"/>
    </source>
</evidence>